<dbReference type="SUPFAM" id="SSF88946">
    <property type="entry name" value="Sigma2 domain of RNA polymerase sigma factors"/>
    <property type="match status" value="1"/>
</dbReference>
<dbReference type="Proteomes" id="UP000092713">
    <property type="component" value="Unassembled WGS sequence"/>
</dbReference>
<dbReference type="Gene3D" id="1.10.10.10">
    <property type="entry name" value="Winged helix-like DNA-binding domain superfamily/Winged helix DNA-binding domain"/>
    <property type="match status" value="1"/>
</dbReference>
<dbReference type="InterPro" id="IPR039425">
    <property type="entry name" value="RNA_pol_sigma-70-like"/>
</dbReference>
<dbReference type="Gene3D" id="1.10.1740.10">
    <property type="match status" value="1"/>
</dbReference>
<dbReference type="InterPro" id="IPR036388">
    <property type="entry name" value="WH-like_DNA-bd_sf"/>
</dbReference>
<dbReference type="InterPro" id="IPR013324">
    <property type="entry name" value="RNA_pol_sigma_r3/r4-like"/>
</dbReference>
<reference evidence="7 8" key="1">
    <citation type="submission" date="2016-04" db="EMBL/GenBank/DDBJ databases">
        <title>Draft genome sequence of Janthinobacterium psychrotolerans sp. nov., isolated from freshwater sediments in Denmark.</title>
        <authorList>
            <person name="Gong X."/>
            <person name="Skrivergaard S."/>
            <person name="Korsgaard B.S."/>
            <person name="Schreiber L."/>
            <person name="Marshall I.P."/>
            <person name="Finster K."/>
            <person name="Schramm A."/>
        </authorList>
    </citation>
    <scope>NUCLEOTIDE SEQUENCE [LARGE SCALE GENOMIC DNA]</scope>
    <source>
        <strain evidence="7 8">S3-2</strain>
    </source>
</reference>
<dbReference type="InterPro" id="IPR013249">
    <property type="entry name" value="RNA_pol_sigma70_r4_t2"/>
</dbReference>
<dbReference type="AlphaFoldDB" id="A0A1A7C4Z0"/>
<dbReference type="Pfam" id="PF08281">
    <property type="entry name" value="Sigma70_r4_2"/>
    <property type="match status" value="1"/>
</dbReference>
<dbReference type="InterPro" id="IPR007627">
    <property type="entry name" value="RNA_pol_sigma70_r2"/>
</dbReference>
<keyword evidence="2" id="KW-0805">Transcription regulation</keyword>
<dbReference type="PANTHER" id="PTHR43133">
    <property type="entry name" value="RNA POLYMERASE ECF-TYPE SIGMA FACTO"/>
    <property type="match status" value="1"/>
</dbReference>
<dbReference type="PANTHER" id="PTHR43133:SF63">
    <property type="entry name" value="RNA POLYMERASE SIGMA FACTOR FECI-RELATED"/>
    <property type="match status" value="1"/>
</dbReference>
<dbReference type="GO" id="GO:0016987">
    <property type="term" value="F:sigma factor activity"/>
    <property type="evidence" value="ECO:0007669"/>
    <property type="project" value="UniProtKB-KW"/>
</dbReference>
<organism evidence="7 8">
    <name type="scientific">Janthinobacterium psychrotolerans</name>
    <dbReference type="NCBI Taxonomy" id="1747903"/>
    <lineage>
        <taxon>Bacteria</taxon>
        <taxon>Pseudomonadati</taxon>
        <taxon>Pseudomonadota</taxon>
        <taxon>Betaproteobacteria</taxon>
        <taxon>Burkholderiales</taxon>
        <taxon>Oxalobacteraceae</taxon>
        <taxon>Janthinobacterium</taxon>
    </lineage>
</organism>
<keyword evidence="4" id="KW-0804">Transcription</keyword>
<dbReference type="GO" id="GO:0003677">
    <property type="term" value="F:DNA binding"/>
    <property type="evidence" value="ECO:0007669"/>
    <property type="project" value="InterPro"/>
</dbReference>
<comment type="caution">
    <text evidence="7">The sequence shown here is derived from an EMBL/GenBank/DDBJ whole genome shotgun (WGS) entry which is preliminary data.</text>
</comment>
<dbReference type="GO" id="GO:0006352">
    <property type="term" value="P:DNA-templated transcription initiation"/>
    <property type="evidence" value="ECO:0007669"/>
    <property type="project" value="InterPro"/>
</dbReference>
<proteinExistence type="inferred from homology"/>
<evidence type="ECO:0000256" key="2">
    <source>
        <dbReference type="ARBA" id="ARBA00023015"/>
    </source>
</evidence>
<evidence type="ECO:0000313" key="8">
    <source>
        <dbReference type="Proteomes" id="UP000092713"/>
    </source>
</evidence>
<dbReference type="STRING" id="1747903.ASR47_101424"/>
<dbReference type="OrthoDB" id="9180690at2"/>
<keyword evidence="3" id="KW-0731">Sigma factor</keyword>
<evidence type="ECO:0000313" key="7">
    <source>
        <dbReference type="EMBL" id="OBV40109.1"/>
    </source>
</evidence>
<comment type="similarity">
    <text evidence="1">Belongs to the sigma-70 factor family. ECF subfamily.</text>
</comment>
<evidence type="ECO:0000259" key="6">
    <source>
        <dbReference type="Pfam" id="PF08281"/>
    </source>
</evidence>
<dbReference type="SUPFAM" id="SSF88659">
    <property type="entry name" value="Sigma3 and sigma4 domains of RNA polymerase sigma factors"/>
    <property type="match status" value="1"/>
</dbReference>
<evidence type="ECO:0000256" key="3">
    <source>
        <dbReference type="ARBA" id="ARBA00023082"/>
    </source>
</evidence>
<keyword evidence="8" id="KW-1185">Reference proteome</keyword>
<gene>
    <name evidence="7" type="ORF">ASR47_101424</name>
</gene>
<sequence>MLPPSDLGTLYSDHHGWLQGWLRRKMGNACDAADLAHDTFLRVLARRDTPRLLAPRAYLGAIARGLVADFFRHQDIERAYLDALAALPETHAPSLEARAIVLEALVAIDTMLDGLKPAVRQAFLLSQLDGLTYEQIAQQLGVTKRTVSNYMCTAIGHCVEHCDPLAP</sequence>
<evidence type="ECO:0000256" key="1">
    <source>
        <dbReference type="ARBA" id="ARBA00010641"/>
    </source>
</evidence>
<dbReference type="EMBL" id="LOCQ01000049">
    <property type="protein sequence ID" value="OBV40109.1"/>
    <property type="molecule type" value="Genomic_DNA"/>
</dbReference>
<protein>
    <submittedName>
        <fullName evidence="7">RNA polymerase sigma-70 factor, ECF subfamily</fullName>
    </submittedName>
</protein>
<dbReference type="InterPro" id="IPR014284">
    <property type="entry name" value="RNA_pol_sigma-70_dom"/>
</dbReference>
<dbReference type="RefSeq" id="WP_065307282.1">
    <property type="nucleotide sequence ID" value="NZ_LOCQ01000049.1"/>
</dbReference>
<dbReference type="NCBIfam" id="NF009180">
    <property type="entry name" value="PRK12528.1"/>
    <property type="match status" value="1"/>
</dbReference>
<dbReference type="InterPro" id="IPR013325">
    <property type="entry name" value="RNA_pol_sigma_r2"/>
</dbReference>
<feature type="domain" description="RNA polymerase sigma factor 70 region 4 type 2" evidence="6">
    <location>
        <begin position="106"/>
        <end position="157"/>
    </location>
</feature>
<name>A0A1A7C4Z0_9BURK</name>
<dbReference type="Pfam" id="PF04542">
    <property type="entry name" value="Sigma70_r2"/>
    <property type="match status" value="1"/>
</dbReference>
<dbReference type="NCBIfam" id="TIGR02937">
    <property type="entry name" value="sigma70-ECF"/>
    <property type="match status" value="1"/>
</dbReference>
<evidence type="ECO:0000256" key="4">
    <source>
        <dbReference type="ARBA" id="ARBA00023163"/>
    </source>
</evidence>
<accession>A0A1A7C4Z0</accession>
<feature type="domain" description="RNA polymerase sigma-70 region 2" evidence="5">
    <location>
        <begin position="10"/>
        <end position="75"/>
    </location>
</feature>
<evidence type="ECO:0000259" key="5">
    <source>
        <dbReference type="Pfam" id="PF04542"/>
    </source>
</evidence>